<dbReference type="PANTHER" id="PTHR47508:SF1">
    <property type="entry name" value="NON-SPECIFIC SERINE_THREONINE PROTEIN KINASE"/>
    <property type="match status" value="1"/>
</dbReference>
<dbReference type="Pfam" id="PF16095">
    <property type="entry name" value="COR-A"/>
    <property type="match status" value="1"/>
</dbReference>
<keyword evidence="6" id="KW-1185">Reference proteome</keyword>
<dbReference type="PANTHER" id="PTHR47508">
    <property type="entry name" value="SAM DOMAIN-CONTAINING PROTEIN-RELATED"/>
    <property type="match status" value="1"/>
</dbReference>
<dbReference type="InterPro" id="IPR036388">
    <property type="entry name" value="WH-like_DNA-bd_sf"/>
</dbReference>
<evidence type="ECO:0000313" key="5">
    <source>
        <dbReference type="EMBL" id="PFX21442.1"/>
    </source>
</evidence>
<dbReference type="InterPro" id="IPR032171">
    <property type="entry name" value="COR-A"/>
</dbReference>
<evidence type="ECO:0000256" key="1">
    <source>
        <dbReference type="ARBA" id="ARBA00022737"/>
    </source>
</evidence>
<dbReference type="OrthoDB" id="5962960at2759"/>
<evidence type="ECO:0000259" key="3">
    <source>
        <dbReference type="Pfam" id="PF16095"/>
    </source>
</evidence>
<feature type="domain" description="COR" evidence="3">
    <location>
        <begin position="680"/>
        <end position="838"/>
    </location>
</feature>
<keyword evidence="1" id="KW-0677">Repeat</keyword>
<protein>
    <submittedName>
        <fullName evidence="5">Putative serine/threonine-protein kinase roco4</fullName>
    </submittedName>
</protein>
<dbReference type="InterPro" id="IPR041249">
    <property type="entry name" value="HEPN_DZIP3"/>
</dbReference>
<feature type="compositionally biased region" description="Polar residues" evidence="2">
    <location>
        <begin position="24"/>
        <end position="36"/>
    </location>
</feature>
<keyword evidence="5" id="KW-0418">Kinase</keyword>
<sequence length="1174" mass="134161">MLVFAEGGKPEDPEKNPQSKDENQQQTQPTCDTSSLSMKTVVPQPYAMASATSPFASSEKENYYRLYRLLVEVGSEVLRATFDKVRPSGDLDKLLANPRITAKLRSLWEKEVLSSSQWDKLYPSVRSAVSSRDFDTALLGILLMSICYLHPPETGWNEFPCISDTTIHADIIRFRFYYVMIHNLSKEAAIDDTAFNFFWKNIQDILVRLGGAFYKKAIDDLKRELLDAACEEHYNILFKQEAARKDISPVESLLLSAMVTGVGLLTGRVPISGELVPLIMAHLFVAIAAYKSDEGERSQDVKAKKNEEYTIVPEEILARGPLTLYAYNKALMEGKTKVRRLPIMLIGQDRAGKTSLKRSLKGERFDANEKSTSGIEVDPFLFEVTTEVWRLQNLDQVSCCSPTTSFEHQAARLVANELIDTKETGNGTNGTLTDTTPNSQAKYDPPMTYDSLQLNHRISHTNDSAQAQKQALTEPGMPEELVDLIRSQLFEDVKSDDEEEIYSILWDFGGQLVYYVTHPLFLTKRAIYLLAYDLSRNPNDRASPSERRGLFGNVQDRFCLETNFDYLDSWMSSVASLVDHFNGHYSNMNQSDNLPKKLPPVFLVCTHADRAYSDQDPASLAANIFGSLQGKLYSSHLFKSVFAVDNTKAGTEHECPEVIRLRQAILSVVEELPHVREDIPLKWLKFEKELHRRINEDIKWISFEEARQIAFETCYISDELEFTTLLNFLHDQRIVIHFDDTPSLNKMVVLDVQWLIDVFKRVITVEPYGVEGSHFEDLWLELEKTGILHEELLEHVWGTLYQQRETFESLTQIMEKFSLMCKWPSTNDRKQYLVPSMLMSYPSEDVVSLVASSRLPSLYISFHSRQVPTSLFPRMVLQFYQWCSKKWPCPYKPQLYRNFARFLVLPQDGCSIILLCHSSFIEVVAHRASEVCDTSNSSRGNTDFSATVSDQTPDLNVARAVRRQLVLMLECMRKEFPWLKNMEWQLKVLCSVCCRGSCVDFCRDHVVKNCRQEHCLHFWSEADFARDQPFVICARSACATDPRIDIRMFAPWFTFLDDQKVQLDHEECLSRKLCTAEEREAKELFISSGALESLQSSDDASDVVVRILDKMQLSQEALTNPAPETTRIIRSLARMAKRENRSEVAKHLRKITSPGTAGPLLPEELDIQKFPIAR</sequence>
<feature type="compositionally biased region" description="Basic and acidic residues" evidence="2">
    <location>
        <begin position="8"/>
        <end position="23"/>
    </location>
</feature>
<accession>A0A2B4RYX4</accession>
<dbReference type="GO" id="GO:0016301">
    <property type="term" value="F:kinase activity"/>
    <property type="evidence" value="ECO:0007669"/>
    <property type="project" value="UniProtKB-KW"/>
</dbReference>
<reference evidence="6" key="1">
    <citation type="journal article" date="2017" name="bioRxiv">
        <title>Comparative analysis of the genomes of Stylophora pistillata and Acropora digitifera provides evidence for extensive differences between species of corals.</title>
        <authorList>
            <person name="Voolstra C.R."/>
            <person name="Li Y."/>
            <person name="Liew Y.J."/>
            <person name="Baumgarten S."/>
            <person name="Zoccola D."/>
            <person name="Flot J.-F."/>
            <person name="Tambutte S."/>
            <person name="Allemand D."/>
            <person name="Aranda M."/>
        </authorList>
    </citation>
    <scope>NUCLEOTIDE SEQUENCE [LARGE SCALE GENOMIC DNA]</scope>
</reference>
<dbReference type="Pfam" id="PF18738">
    <property type="entry name" value="HEPN_DZIP3"/>
    <property type="match status" value="1"/>
</dbReference>
<organism evidence="5 6">
    <name type="scientific">Stylophora pistillata</name>
    <name type="common">Smooth cauliflower coral</name>
    <dbReference type="NCBI Taxonomy" id="50429"/>
    <lineage>
        <taxon>Eukaryota</taxon>
        <taxon>Metazoa</taxon>
        <taxon>Cnidaria</taxon>
        <taxon>Anthozoa</taxon>
        <taxon>Hexacorallia</taxon>
        <taxon>Scleractinia</taxon>
        <taxon>Astrocoeniina</taxon>
        <taxon>Pocilloporidae</taxon>
        <taxon>Stylophora</taxon>
    </lineage>
</organism>
<proteinExistence type="predicted"/>
<dbReference type="EMBL" id="LSMT01000277">
    <property type="protein sequence ID" value="PFX21442.1"/>
    <property type="molecule type" value="Genomic_DNA"/>
</dbReference>
<dbReference type="AlphaFoldDB" id="A0A2B4RYX4"/>
<name>A0A2B4RYX4_STYPI</name>
<feature type="domain" description="DZIP3-like HEPN" evidence="4">
    <location>
        <begin position="89"/>
        <end position="234"/>
    </location>
</feature>
<dbReference type="SUPFAM" id="SSF52540">
    <property type="entry name" value="P-loop containing nucleoside triphosphate hydrolases"/>
    <property type="match status" value="1"/>
</dbReference>
<keyword evidence="5" id="KW-0808">Transferase</keyword>
<gene>
    <name evidence="5" type="primary">roco4</name>
    <name evidence="5" type="ORF">AWC38_SpisGene14074</name>
</gene>
<feature type="compositionally biased region" description="Low complexity" evidence="2">
    <location>
        <begin position="424"/>
        <end position="438"/>
    </location>
</feature>
<dbReference type="Gene3D" id="1.10.10.10">
    <property type="entry name" value="Winged helix-like DNA-binding domain superfamily/Winged helix DNA-binding domain"/>
    <property type="match status" value="1"/>
</dbReference>
<dbReference type="InterPro" id="IPR027417">
    <property type="entry name" value="P-loop_NTPase"/>
</dbReference>
<evidence type="ECO:0000259" key="4">
    <source>
        <dbReference type="Pfam" id="PF18738"/>
    </source>
</evidence>
<evidence type="ECO:0000256" key="2">
    <source>
        <dbReference type="SAM" id="MobiDB-lite"/>
    </source>
</evidence>
<feature type="region of interest" description="Disordered" evidence="2">
    <location>
        <begin position="1"/>
        <end position="36"/>
    </location>
</feature>
<dbReference type="Gene3D" id="3.40.50.300">
    <property type="entry name" value="P-loop containing nucleotide triphosphate hydrolases"/>
    <property type="match status" value="1"/>
</dbReference>
<dbReference type="Proteomes" id="UP000225706">
    <property type="component" value="Unassembled WGS sequence"/>
</dbReference>
<comment type="caution">
    <text evidence="5">The sequence shown here is derived from an EMBL/GenBank/DDBJ whole genome shotgun (WGS) entry which is preliminary data.</text>
</comment>
<feature type="region of interest" description="Disordered" evidence="2">
    <location>
        <begin position="422"/>
        <end position="443"/>
    </location>
</feature>
<evidence type="ECO:0000313" key="6">
    <source>
        <dbReference type="Proteomes" id="UP000225706"/>
    </source>
</evidence>